<proteinExistence type="predicted"/>
<protein>
    <submittedName>
        <fullName evidence="1">Uncharacterized protein</fullName>
    </submittedName>
</protein>
<evidence type="ECO:0000313" key="1">
    <source>
        <dbReference type="EMBL" id="MDO3695998.1"/>
    </source>
</evidence>
<gene>
    <name evidence="1" type="ORF">QVZ41_14190</name>
</gene>
<keyword evidence="2" id="KW-1185">Reference proteome</keyword>
<dbReference type="Proteomes" id="UP001168642">
    <property type="component" value="Unassembled WGS sequence"/>
</dbReference>
<sequence>MKYITLIVFLSFFYMTGQKLTEFKSKNINIKAEKNIKTDKLTIKFVEGLSGWKTTWYILFNENKIEENNFPKTKGIYSLVINYSDNLYYSEFIIYRHNPINENLEFYFYEENKRVFCRIKSENVFELNKEIVMNDFNQSEMKKMIDSIQLENE</sequence>
<dbReference type="EMBL" id="JAUMIT010000016">
    <property type="protein sequence ID" value="MDO3695998.1"/>
    <property type="molecule type" value="Genomic_DNA"/>
</dbReference>
<accession>A0ABT8VVJ0</accession>
<reference evidence="1" key="1">
    <citation type="submission" date="2023-07" db="EMBL/GenBank/DDBJ databases">
        <title>Wenyingzhuangia sp. chi5 genome sequencing and assembly.</title>
        <authorList>
            <person name="Park S."/>
        </authorList>
    </citation>
    <scope>NUCLEOTIDE SEQUENCE</scope>
    <source>
        <strain evidence="1">Chi5</strain>
    </source>
</reference>
<name>A0ABT8VVJ0_9FLAO</name>
<comment type="caution">
    <text evidence="1">The sequence shown here is derived from an EMBL/GenBank/DDBJ whole genome shotgun (WGS) entry which is preliminary data.</text>
</comment>
<dbReference type="RefSeq" id="WP_302885306.1">
    <property type="nucleotide sequence ID" value="NZ_JAUMIT010000016.1"/>
</dbReference>
<organism evidence="1 2">
    <name type="scientific">Wenyingzhuangia gilva</name>
    <dbReference type="NCBI Taxonomy" id="3057677"/>
    <lineage>
        <taxon>Bacteria</taxon>
        <taxon>Pseudomonadati</taxon>
        <taxon>Bacteroidota</taxon>
        <taxon>Flavobacteriia</taxon>
        <taxon>Flavobacteriales</taxon>
        <taxon>Flavobacteriaceae</taxon>
        <taxon>Wenyingzhuangia</taxon>
    </lineage>
</organism>
<evidence type="ECO:0000313" key="2">
    <source>
        <dbReference type="Proteomes" id="UP001168642"/>
    </source>
</evidence>